<accession>A0A0C3C8T0</accession>
<dbReference type="AlphaFoldDB" id="A0A0C3C8T0"/>
<dbReference type="InParanoid" id="A0A0C3C8T0"/>
<name>A0A0C3C8T0_OIDMZ</name>
<dbReference type="HOGENOM" id="CLU_002639_3_2_1"/>
<protein>
    <recommendedName>
        <fullName evidence="1">Heterokaryon incompatibility domain-containing protein</fullName>
    </recommendedName>
</protein>
<feature type="domain" description="Heterokaryon incompatibility" evidence="1">
    <location>
        <begin position="52"/>
        <end position="196"/>
    </location>
</feature>
<dbReference type="EMBL" id="KN832887">
    <property type="protein sequence ID" value="KIM95313.1"/>
    <property type="molecule type" value="Genomic_DNA"/>
</dbReference>
<dbReference type="Pfam" id="PF06985">
    <property type="entry name" value="HET"/>
    <property type="match status" value="1"/>
</dbReference>
<dbReference type="InterPro" id="IPR010730">
    <property type="entry name" value="HET"/>
</dbReference>
<reference evidence="3" key="2">
    <citation type="submission" date="2015-01" db="EMBL/GenBank/DDBJ databases">
        <title>Evolutionary Origins and Diversification of the Mycorrhizal Mutualists.</title>
        <authorList>
            <consortium name="DOE Joint Genome Institute"/>
            <consortium name="Mycorrhizal Genomics Consortium"/>
            <person name="Kohler A."/>
            <person name="Kuo A."/>
            <person name="Nagy L.G."/>
            <person name="Floudas D."/>
            <person name="Copeland A."/>
            <person name="Barry K.W."/>
            <person name="Cichocki N."/>
            <person name="Veneault-Fourrey C."/>
            <person name="LaButti K."/>
            <person name="Lindquist E.A."/>
            <person name="Lipzen A."/>
            <person name="Lundell T."/>
            <person name="Morin E."/>
            <person name="Murat C."/>
            <person name="Riley R."/>
            <person name="Ohm R."/>
            <person name="Sun H."/>
            <person name="Tunlid A."/>
            <person name="Henrissat B."/>
            <person name="Grigoriev I.V."/>
            <person name="Hibbett D.S."/>
            <person name="Martin F."/>
        </authorList>
    </citation>
    <scope>NUCLEOTIDE SEQUENCE [LARGE SCALE GENOMIC DNA]</scope>
    <source>
        <strain evidence="3">Zn</strain>
    </source>
</reference>
<dbReference type="Proteomes" id="UP000054321">
    <property type="component" value="Unassembled WGS sequence"/>
</dbReference>
<dbReference type="STRING" id="913774.A0A0C3C8T0"/>
<reference evidence="2 3" key="1">
    <citation type="submission" date="2014-04" db="EMBL/GenBank/DDBJ databases">
        <authorList>
            <consortium name="DOE Joint Genome Institute"/>
            <person name="Kuo A."/>
            <person name="Martino E."/>
            <person name="Perotto S."/>
            <person name="Kohler A."/>
            <person name="Nagy L.G."/>
            <person name="Floudas D."/>
            <person name="Copeland A."/>
            <person name="Barry K.W."/>
            <person name="Cichocki N."/>
            <person name="Veneault-Fourrey C."/>
            <person name="LaButti K."/>
            <person name="Lindquist E.A."/>
            <person name="Lipzen A."/>
            <person name="Lundell T."/>
            <person name="Morin E."/>
            <person name="Murat C."/>
            <person name="Sun H."/>
            <person name="Tunlid A."/>
            <person name="Henrissat B."/>
            <person name="Grigoriev I.V."/>
            <person name="Hibbett D.S."/>
            <person name="Martin F."/>
            <person name="Nordberg H.P."/>
            <person name="Cantor M.N."/>
            <person name="Hua S.X."/>
        </authorList>
    </citation>
    <scope>NUCLEOTIDE SEQUENCE [LARGE SCALE GENOMIC DNA]</scope>
    <source>
        <strain evidence="2 3">Zn</strain>
    </source>
</reference>
<dbReference type="PANTHER" id="PTHR33112:SF8">
    <property type="entry name" value="HETEROKARYON INCOMPATIBILITY DOMAIN-CONTAINING PROTEIN"/>
    <property type="match status" value="1"/>
</dbReference>
<sequence>MTLTKFWLSECLTYHSQCQLPETSFTPKRLIAIDYPSIRLHLTQSEGLSPQYCALSHCWGGAADISVLNAENLESRLAGILLDDLPKSFKDAIRITHSIGLRYLWIDCLCIIQDSVDDWTAESAVMGRIYEGACCTILASAAATAHEGCFWQRNPLSYAPCRVAGSANDGLFACDARALNRSFDKPLYRRAWTFQERLLSARVIEFHRFGVEWRCRLGSASELLRGCVSPPGQVNDATDAFNFHSDWFHIVRQYSGCELTRPGDKLVALSGIAQRIKMANPDLQYGAGLWTNPAAHLNTFELDLLWWVSSPRPQPGVYLAPTWSWASQTGPVRSKAIFKTGYTSMIKIREIFLGTSPLDNTHTGAVRGGKLVLTGIVRSLGTLKFTLSPGGYTNYLAMIITEGDKKIGYFVPDVSSPSSASHLLPIRQTHKVMGLSALGWSNGTPPADFTGLVLSCRGGVYFRVGLFVLMWDDIDTTASGWFDDCQEQEVVIY</sequence>
<evidence type="ECO:0000313" key="2">
    <source>
        <dbReference type="EMBL" id="KIM95313.1"/>
    </source>
</evidence>
<organism evidence="2 3">
    <name type="scientific">Oidiodendron maius (strain Zn)</name>
    <dbReference type="NCBI Taxonomy" id="913774"/>
    <lineage>
        <taxon>Eukaryota</taxon>
        <taxon>Fungi</taxon>
        <taxon>Dikarya</taxon>
        <taxon>Ascomycota</taxon>
        <taxon>Pezizomycotina</taxon>
        <taxon>Leotiomycetes</taxon>
        <taxon>Leotiomycetes incertae sedis</taxon>
        <taxon>Myxotrichaceae</taxon>
        <taxon>Oidiodendron</taxon>
    </lineage>
</organism>
<gene>
    <name evidence="2" type="ORF">OIDMADRAFT_171506</name>
</gene>
<keyword evidence="3" id="KW-1185">Reference proteome</keyword>
<proteinExistence type="predicted"/>
<evidence type="ECO:0000259" key="1">
    <source>
        <dbReference type="Pfam" id="PF06985"/>
    </source>
</evidence>
<dbReference type="OrthoDB" id="5125733at2759"/>
<evidence type="ECO:0000313" key="3">
    <source>
        <dbReference type="Proteomes" id="UP000054321"/>
    </source>
</evidence>
<dbReference type="PANTHER" id="PTHR33112">
    <property type="entry name" value="DOMAIN PROTEIN, PUTATIVE-RELATED"/>
    <property type="match status" value="1"/>
</dbReference>